<keyword evidence="1" id="KW-0472">Membrane</keyword>
<evidence type="ECO:0000256" key="1">
    <source>
        <dbReference type="SAM" id="Phobius"/>
    </source>
</evidence>
<protein>
    <submittedName>
        <fullName evidence="2">Sensor histidine kinase CitA</fullName>
        <ecNumber evidence="2">2.7.13.3</ecNumber>
    </submittedName>
</protein>
<keyword evidence="2" id="KW-0418">Kinase</keyword>
<feature type="transmembrane region" description="Helical" evidence="1">
    <location>
        <begin position="7"/>
        <end position="30"/>
    </location>
</feature>
<name>A0A4V6J2G2_RAOTE</name>
<keyword evidence="2" id="KW-0808">Transferase</keyword>
<proteinExistence type="predicted"/>
<dbReference type="Gene3D" id="3.30.450.20">
    <property type="entry name" value="PAS domain"/>
    <property type="match status" value="1"/>
</dbReference>
<dbReference type="AlphaFoldDB" id="A0A4V6J2G2"/>
<reference evidence="2 3" key="1">
    <citation type="submission" date="2019-04" db="EMBL/GenBank/DDBJ databases">
        <authorList>
            <consortium name="Pathogen Informatics"/>
        </authorList>
    </citation>
    <scope>NUCLEOTIDE SEQUENCE [LARGE SCALE GENOMIC DNA]</scope>
    <source>
        <strain evidence="2 3">NCTC9185</strain>
    </source>
</reference>
<dbReference type="GO" id="GO:0004673">
    <property type="term" value="F:protein histidine kinase activity"/>
    <property type="evidence" value="ECO:0007669"/>
    <property type="project" value="UniProtKB-EC"/>
</dbReference>
<keyword evidence="1" id="KW-1133">Transmembrane helix</keyword>
<gene>
    <name evidence="2" type="primary">citA_2</name>
    <name evidence="2" type="ORF">NCTC9185_06011</name>
</gene>
<evidence type="ECO:0000313" key="2">
    <source>
        <dbReference type="EMBL" id="VTN13964.1"/>
    </source>
</evidence>
<accession>A0A4V6J2G2</accession>
<dbReference type="InterPro" id="IPR029151">
    <property type="entry name" value="Sensor-like_sf"/>
</dbReference>
<dbReference type="EC" id="2.7.13.3" evidence="2"/>
<dbReference type="SUPFAM" id="SSF103190">
    <property type="entry name" value="Sensory domain-like"/>
    <property type="match status" value="1"/>
</dbReference>
<organism evidence="2 3">
    <name type="scientific">Raoultella terrigena</name>
    <name type="common">Klebsiella terrigena</name>
    <dbReference type="NCBI Taxonomy" id="577"/>
    <lineage>
        <taxon>Bacteria</taxon>
        <taxon>Pseudomonadati</taxon>
        <taxon>Pseudomonadota</taxon>
        <taxon>Gammaproteobacteria</taxon>
        <taxon>Enterobacterales</taxon>
        <taxon>Enterobacteriaceae</taxon>
        <taxon>Klebsiella/Raoultella group</taxon>
        <taxon>Raoultella</taxon>
    </lineage>
</organism>
<evidence type="ECO:0000313" key="3">
    <source>
        <dbReference type="Proteomes" id="UP000339249"/>
    </source>
</evidence>
<keyword evidence="1" id="KW-0812">Transmembrane</keyword>
<dbReference type="EMBL" id="CABDVU010000001">
    <property type="protein sequence ID" value="VTN13964.1"/>
    <property type="molecule type" value="Genomic_DNA"/>
</dbReference>
<sequence length="92" mass="10581">MKVSFQFKLFISLVAFFSILFALLGVYYYFDASHQLYQEMSTRAKIQAEEIALMPNLRQQVARKDPQAINAFMQEIAAHSDASFILLATRRA</sequence>
<dbReference type="Proteomes" id="UP000339249">
    <property type="component" value="Unassembled WGS sequence"/>
</dbReference>